<feature type="domain" description="FMN-binding" evidence="2">
    <location>
        <begin position="75"/>
        <end position="153"/>
    </location>
</feature>
<dbReference type="Pfam" id="PF04205">
    <property type="entry name" value="FMN_bind"/>
    <property type="match status" value="1"/>
</dbReference>
<name>A0A2M8WT87_9MICO</name>
<organism evidence="3 4">
    <name type="scientific">Luteimicrobium subarcticum</name>
    <dbReference type="NCBI Taxonomy" id="620910"/>
    <lineage>
        <taxon>Bacteria</taxon>
        <taxon>Bacillati</taxon>
        <taxon>Actinomycetota</taxon>
        <taxon>Actinomycetes</taxon>
        <taxon>Micrococcales</taxon>
        <taxon>Luteimicrobium</taxon>
    </lineage>
</organism>
<protein>
    <submittedName>
        <fullName evidence="3">FMN-binding protein</fullName>
    </submittedName>
</protein>
<dbReference type="SMART" id="SM00900">
    <property type="entry name" value="FMN_bind"/>
    <property type="match status" value="1"/>
</dbReference>
<dbReference type="OrthoDB" id="8099475at2"/>
<feature type="region of interest" description="Disordered" evidence="1">
    <location>
        <begin position="29"/>
        <end position="79"/>
    </location>
</feature>
<dbReference type="EMBL" id="PGTZ01000007">
    <property type="protein sequence ID" value="PJI94150.1"/>
    <property type="molecule type" value="Genomic_DNA"/>
</dbReference>
<proteinExistence type="predicted"/>
<evidence type="ECO:0000313" key="3">
    <source>
        <dbReference type="EMBL" id="PJI94150.1"/>
    </source>
</evidence>
<comment type="caution">
    <text evidence="3">The sequence shown here is derived from an EMBL/GenBank/DDBJ whole genome shotgun (WGS) entry which is preliminary data.</text>
</comment>
<dbReference type="Proteomes" id="UP000231586">
    <property type="component" value="Unassembled WGS sequence"/>
</dbReference>
<keyword evidence="4" id="KW-1185">Reference proteome</keyword>
<dbReference type="AlphaFoldDB" id="A0A2M8WT87"/>
<evidence type="ECO:0000313" key="4">
    <source>
        <dbReference type="Proteomes" id="UP000231586"/>
    </source>
</evidence>
<evidence type="ECO:0000259" key="2">
    <source>
        <dbReference type="SMART" id="SM00900"/>
    </source>
</evidence>
<dbReference type="RefSeq" id="WP_100349917.1">
    <property type="nucleotide sequence ID" value="NZ_PGTZ01000007.1"/>
</dbReference>
<gene>
    <name evidence="3" type="ORF">CLV34_1637</name>
</gene>
<accession>A0A2M8WT87</accession>
<feature type="compositionally biased region" description="Gly residues" evidence="1">
    <location>
        <begin position="49"/>
        <end position="61"/>
    </location>
</feature>
<dbReference type="InterPro" id="IPR007329">
    <property type="entry name" value="FMN-bd"/>
</dbReference>
<dbReference type="GO" id="GO:0010181">
    <property type="term" value="F:FMN binding"/>
    <property type="evidence" value="ECO:0007669"/>
    <property type="project" value="InterPro"/>
</dbReference>
<feature type="compositionally biased region" description="Polar residues" evidence="1">
    <location>
        <begin position="67"/>
        <end position="76"/>
    </location>
</feature>
<dbReference type="Gene3D" id="3.90.1010.20">
    <property type="match status" value="1"/>
</dbReference>
<evidence type="ECO:0000256" key="1">
    <source>
        <dbReference type="SAM" id="MobiDB-lite"/>
    </source>
</evidence>
<reference evidence="3 4" key="1">
    <citation type="submission" date="2017-11" db="EMBL/GenBank/DDBJ databases">
        <title>Genomic Encyclopedia of Archaeal and Bacterial Type Strains, Phase II (KMG-II): From Individual Species to Whole Genera.</title>
        <authorList>
            <person name="Goeker M."/>
        </authorList>
    </citation>
    <scope>NUCLEOTIDE SEQUENCE [LARGE SCALE GENOMIC DNA]</scope>
    <source>
        <strain evidence="3 4">DSM 22413</strain>
    </source>
</reference>
<dbReference type="GO" id="GO:0016020">
    <property type="term" value="C:membrane"/>
    <property type="evidence" value="ECO:0007669"/>
    <property type="project" value="InterPro"/>
</dbReference>
<sequence length="155" mass="15680">MRRITLWALSTVTVLLLLLSYHTSTSSRTSLGAESSEVAQGAPDDVGGSSSGGSSSGGSSSGGSSSTATGDVTQTRWGPVQVEITVADGEVTAVDVLQQPDGNGRDQQINAYAIPVLKQETLSAQSADVDMVSGATVTSDGYVQSLQSALDKAGL</sequence>